<sequence>MTTKNIQAISKQKQDNLLNLCPNLTLPQAELLMGGLLGDANLQTASKTAGTWRARFLQGEKQKGYLFYKYEILRDFVGTEPKHSSNFEKRSNKENPRYSFNTKTFAEVKPLAEIFYTWNEKTSRFEKKLPKNIGDFLTSGVIATWFMDDGSAKWKGHSNSVRFSTDCFTQEEISYLQRGLKDYGIDTTLQQKRKNQWTLATSEASKNVLKEVFSDKILPEFYYKVPWMD</sequence>
<accession>Q8SML5</accession>
<protein>
    <recommendedName>
        <fullName evidence="1">Homing endonuclease LAGLIDADG domain-containing protein</fullName>
    </recommendedName>
</protein>
<proteinExistence type="predicted"/>
<dbReference type="SUPFAM" id="SSF55608">
    <property type="entry name" value="Homing endonucleases"/>
    <property type="match status" value="1"/>
</dbReference>
<reference evidence="2" key="2">
    <citation type="journal article" date="2006" name="BMC Biol.">
        <title>The complete chloroplast DNA sequence of the green alga Oltmannsiellopsis viridis reveals a distinctive quadripartite architecture in the chloroplast genome of early diverging ulvophytes.</title>
        <authorList>
            <person name="Pombert J.F."/>
            <person name="Lemieux C."/>
            <person name="Turmel M."/>
        </authorList>
    </citation>
    <scope>NUCLEOTIDE SEQUENCE</scope>
</reference>
<dbReference type="Gene3D" id="3.10.28.10">
    <property type="entry name" value="Homing endonucleases"/>
    <property type="match status" value="2"/>
</dbReference>
<dbReference type="InterPro" id="IPR004860">
    <property type="entry name" value="LAGLIDADG_dom"/>
</dbReference>
<dbReference type="InterPro" id="IPR027434">
    <property type="entry name" value="Homing_endonucl"/>
</dbReference>
<evidence type="ECO:0000259" key="1">
    <source>
        <dbReference type="Pfam" id="PF03161"/>
    </source>
</evidence>
<organism evidence="2">
    <name type="scientific">Dunaliella parva</name>
    <dbReference type="NCBI Taxonomy" id="3048"/>
    <lineage>
        <taxon>Eukaryota</taxon>
        <taxon>Viridiplantae</taxon>
        <taxon>Chlorophyta</taxon>
        <taxon>core chlorophytes</taxon>
        <taxon>Chlorophyceae</taxon>
        <taxon>CS clade</taxon>
        <taxon>Chlamydomonadales</taxon>
        <taxon>Dunaliellaceae</taxon>
        <taxon>Dunaliella</taxon>
    </lineage>
</organism>
<reference evidence="2" key="1">
    <citation type="submission" date="1997-12" db="EMBL/GenBank/DDBJ databases">
        <title>Distribution of group I introns in the chloroplast large subunit rRNA gene of green algae.</title>
        <authorList>
            <person name="Turmel M."/>
            <person name="Otis C."/>
            <person name="Mercier J.-P."/>
            <person name="Gutell R.R."/>
            <person name="Lemieux C."/>
        </authorList>
    </citation>
    <scope>NUCLEOTIDE SEQUENCE</scope>
</reference>
<evidence type="ECO:0000313" key="2">
    <source>
        <dbReference type="EMBL" id="AAL77563.1"/>
    </source>
</evidence>
<dbReference type="AlphaFoldDB" id="Q8SML5"/>
<dbReference type="Pfam" id="PF03161">
    <property type="entry name" value="LAGLIDADG_2"/>
    <property type="match status" value="1"/>
</dbReference>
<feature type="domain" description="Homing endonuclease LAGLIDADG" evidence="1">
    <location>
        <begin position="30"/>
        <end position="205"/>
    </location>
</feature>
<dbReference type="EMBL" id="L43540">
    <property type="protein sequence ID" value="AAL77563.1"/>
    <property type="molecule type" value="Genomic_DNA"/>
</dbReference>
<geneLocation type="chloroplast" evidence="2"/>
<keyword evidence="2" id="KW-0150">Chloroplast</keyword>
<name>Q8SML5_9CHLO</name>
<dbReference type="GO" id="GO:0004519">
    <property type="term" value="F:endonuclease activity"/>
    <property type="evidence" value="ECO:0007669"/>
    <property type="project" value="InterPro"/>
</dbReference>
<keyword evidence="2" id="KW-0934">Plastid</keyword>